<sequence length="109" mass="12639">MNSEKQLRREREEQTLQKTGWWVIHIPRDWSTRPGASNGPMGWPERELLKECARCGACPKNCHAQKSFFFKTLGCWGKDLLGDTNKNDTDYVDRHLLRLKADVNQSGIH</sequence>
<comment type="caution">
    <text evidence="1">The sequence shown here is derived from an EMBL/GenBank/DDBJ whole genome shotgun (WGS) entry which is preliminary data.</text>
</comment>
<proteinExistence type="predicted"/>
<evidence type="ECO:0000313" key="2">
    <source>
        <dbReference type="Proteomes" id="UP001054837"/>
    </source>
</evidence>
<dbReference type="Proteomes" id="UP001054837">
    <property type="component" value="Unassembled WGS sequence"/>
</dbReference>
<evidence type="ECO:0008006" key="3">
    <source>
        <dbReference type="Google" id="ProtNLM"/>
    </source>
</evidence>
<dbReference type="SUPFAM" id="SSF46548">
    <property type="entry name" value="alpha-helical ferredoxin"/>
    <property type="match status" value="1"/>
</dbReference>
<protein>
    <recommendedName>
        <fullName evidence="3">4Fe-4S ferredoxin-type domain-containing protein</fullName>
    </recommendedName>
</protein>
<reference evidence="1 2" key="1">
    <citation type="submission" date="2021-06" db="EMBL/GenBank/DDBJ databases">
        <title>Caerostris darwini draft genome.</title>
        <authorList>
            <person name="Kono N."/>
            <person name="Arakawa K."/>
        </authorList>
    </citation>
    <scope>NUCLEOTIDE SEQUENCE [LARGE SCALE GENOMIC DNA]</scope>
</reference>
<organism evidence="1 2">
    <name type="scientific">Caerostris darwini</name>
    <dbReference type="NCBI Taxonomy" id="1538125"/>
    <lineage>
        <taxon>Eukaryota</taxon>
        <taxon>Metazoa</taxon>
        <taxon>Ecdysozoa</taxon>
        <taxon>Arthropoda</taxon>
        <taxon>Chelicerata</taxon>
        <taxon>Arachnida</taxon>
        <taxon>Araneae</taxon>
        <taxon>Araneomorphae</taxon>
        <taxon>Entelegynae</taxon>
        <taxon>Araneoidea</taxon>
        <taxon>Araneidae</taxon>
        <taxon>Caerostris</taxon>
    </lineage>
</organism>
<name>A0AAV4SAP0_9ARAC</name>
<dbReference type="EMBL" id="BPLQ01007314">
    <property type="protein sequence ID" value="GIY29480.1"/>
    <property type="molecule type" value="Genomic_DNA"/>
</dbReference>
<gene>
    <name evidence="1" type="ORF">CDAR_534111</name>
</gene>
<dbReference type="AlphaFoldDB" id="A0AAV4SAP0"/>
<keyword evidence="2" id="KW-1185">Reference proteome</keyword>
<evidence type="ECO:0000313" key="1">
    <source>
        <dbReference type="EMBL" id="GIY29480.1"/>
    </source>
</evidence>
<accession>A0AAV4SAP0</accession>